<dbReference type="CDD" id="cd00092">
    <property type="entry name" value="HTH_CRP"/>
    <property type="match status" value="1"/>
</dbReference>
<evidence type="ECO:0000256" key="1">
    <source>
        <dbReference type="ARBA" id="ARBA00023015"/>
    </source>
</evidence>
<reference evidence="6 7" key="1">
    <citation type="submission" date="2017-09" db="EMBL/GenBank/DDBJ databases">
        <title>The draft genome sequences of Marinobacter sp. PWS21.</title>
        <authorList>
            <person name="Cao J."/>
        </authorList>
    </citation>
    <scope>NUCLEOTIDE SEQUENCE [LARGE SCALE GENOMIC DNA]</scope>
    <source>
        <strain evidence="6 7">PWS21</strain>
    </source>
</reference>
<dbReference type="FunFam" id="1.10.10.10:FF:000028">
    <property type="entry name" value="Fumarate/nitrate reduction transcriptional regulator Fnr"/>
    <property type="match status" value="1"/>
</dbReference>
<organism evidence="6 7">
    <name type="scientific">Marinobacter profundi</name>
    <dbReference type="NCBI Taxonomy" id="2666256"/>
    <lineage>
        <taxon>Bacteria</taxon>
        <taxon>Pseudomonadati</taxon>
        <taxon>Pseudomonadota</taxon>
        <taxon>Gammaproteobacteria</taxon>
        <taxon>Pseudomonadales</taxon>
        <taxon>Marinobacteraceae</taxon>
        <taxon>Marinobacter</taxon>
    </lineage>
</organism>
<sequence>MNPGQIRDVSALVRSLGPLTRGQRVFSQNTPFSSCYFVKTGAVKTVTVSERGDERILGFYLPGDVFGLSSMNRRSYSCSAIALEHTSICELPFRQLEQLARSIPELQHHLFDLMSREIANAENISMLLSSNTAEERVIALLLNVSEHHRQRKLSPLQFRLPMSRSDMGSFLGLAVETVSRILGSLHKQGLINITGRTVVLLQPARLSQRLAVDPDAPATKGDDFCWSPGHSHTVAGVSGMPAANTSGTAR</sequence>
<dbReference type="SUPFAM" id="SSF46785">
    <property type="entry name" value="Winged helix' DNA-binding domain"/>
    <property type="match status" value="1"/>
</dbReference>
<evidence type="ECO:0000256" key="3">
    <source>
        <dbReference type="ARBA" id="ARBA00023163"/>
    </source>
</evidence>
<evidence type="ECO:0000256" key="2">
    <source>
        <dbReference type="ARBA" id="ARBA00023125"/>
    </source>
</evidence>
<keyword evidence="7" id="KW-1185">Reference proteome</keyword>
<keyword evidence="3" id="KW-0804">Transcription</keyword>
<dbReference type="InterPro" id="IPR014710">
    <property type="entry name" value="RmlC-like_jellyroll"/>
</dbReference>
<dbReference type="SMART" id="SM00419">
    <property type="entry name" value="HTH_CRP"/>
    <property type="match status" value="1"/>
</dbReference>
<dbReference type="InterPro" id="IPR036390">
    <property type="entry name" value="WH_DNA-bd_sf"/>
</dbReference>
<dbReference type="AlphaFoldDB" id="A0A2G1URB5"/>
<dbReference type="CDD" id="cd00038">
    <property type="entry name" value="CAP_ED"/>
    <property type="match status" value="1"/>
</dbReference>
<comment type="caution">
    <text evidence="6">The sequence shown here is derived from an EMBL/GenBank/DDBJ whole genome shotgun (WGS) entry which is preliminary data.</text>
</comment>
<dbReference type="GO" id="GO:0003677">
    <property type="term" value="F:DNA binding"/>
    <property type="evidence" value="ECO:0007669"/>
    <property type="project" value="UniProtKB-KW"/>
</dbReference>
<dbReference type="GO" id="GO:0003700">
    <property type="term" value="F:DNA-binding transcription factor activity"/>
    <property type="evidence" value="ECO:0007669"/>
    <property type="project" value="InterPro"/>
</dbReference>
<dbReference type="Proteomes" id="UP000231409">
    <property type="component" value="Unassembled WGS sequence"/>
</dbReference>
<name>A0A2G1URB5_9GAMM</name>
<dbReference type="InterPro" id="IPR036388">
    <property type="entry name" value="WH-like_DNA-bd_sf"/>
</dbReference>
<evidence type="ECO:0000259" key="5">
    <source>
        <dbReference type="PROSITE" id="PS51063"/>
    </source>
</evidence>
<keyword evidence="2" id="KW-0238">DNA-binding</keyword>
<dbReference type="EMBL" id="NTFH01000003">
    <property type="protein sequence ID" value="PHQ16919.1"/>
    <property type="molecule type" value="Genomic_DNA"/>
</dbReference>
<dbReference type="GO" id="GO:0005829">
    <property type="term" value="C:cytosol"/>
    <property type="evidence" value="ECO:0007669"/>
    <property type="project" value="TreeGrafter"/>
</dbReference>
<accession>A0A2G1URB5</accession>
<dbReference type="Gene3D" id="1.10.10.10">
    <property type="entry name" value="Winged helix-like DNA-binding domain superfamily/Winged helix DNA-binding domain"/>
    <property type="match status" value="1"/>
</dbReference>
<dbReference type="InterPro" id="IPR018490">
    <property type="entry name" value="cNMP-bd_dom_sf"/>
</dbReference>
<dbReference type="SUPFAM" id="SSF51206">
    <property type="entry name" value="cAMP-binding domain-like"/>
    <property type="match status" value="1"/>
</dbReference>
<dbReference type="Pfam" id="PF13545">
    <property type="entry name" value="HTH_Crp_2"/>
    <property type="match status" value="1"/>
</dbReference>
<dbReference type="InterPro" id="IPR000595">
    <property type="entry name" value="cNMP-bd_dom"/>
</dbReference>
<dbReference type="Gene3D" id="2.60.120.10">
    <property type="entry name" value="Jelly Rolls"/>
    <property type="match status" value="1"/>
</dbReference>
<protein>
    <submittedName>
        <fullName evidence="6">Crp/Fnr family transcriptional regulator</fullName>
    </submittedName>
</protein>
<dbReference type="PRINTS" id="PR00034">
    <property type="entry name" value="HTHCRP"/>
</dbReference>
<dbReference type="InterPro" id="IPR018335">
    <property type="entry name" value="Tscrpt_reg_HTH_Crp-type_CS"/>
</dbReference>
<dbReference type="InterPro" id="IPR050397">
    <property type="entry name" value="Env_Response_Regulators"/>
</dbReference>
<dbReference type="SMART" id="SM00100">
    <property type="entry name" value="cNMP"/>
    <property type="match status" value="1"/>
</dbReference>
<evidence type="ECO:0000259" key="4">
    <source>
        <dbReference type="PROSITE" id="PS50042"/>
    </source>
</evidence>
<dbReference type="PANTHER" id="PTHR24567">
    <property type="entry name" value="CRP FAMILY TRANSCRIPTIONAL REGULATORY PROTEIN"/>
    <property type="match status" value="1"/>
</dbReference>
<dbReference type="PANTHER" id="PTHR24567:SF75">
    <property type="entry name" value="FUMARATE AND NITRATE REDUCTION REGULATORY PROTEIN"/>
    <property type="match status" value="1"/>
</dbReference>
<feature type="domain" description="HTH crp-type" evidence="5">
    <location>
        <begin position="131"/>
        <end position="204"/>
    </location>
</feature>
<dbReference type="Pfam" id="PF00027">
    <property type="entry name" value="cNMP_binding"/>
    <property type="match status" value="1"/>
</dbReference>
<feature type="domain" description="Cyclic nucleotide-binding" evidence="4">
    <location>
        <begin position="1"/>
        <end position="67"/>
    </location>
</feature>
<dbReference type="PROSITE" id="PS51063">
    <property type="entry name" value="HTH_CRP_2"/>
    <property type="match status" value="1"/>
</dbReference>
<gene>
    <name evidence="6" type="ORF">CLH61_02845</name>
</gene>
<evidence type="ECO:0000313" key="7">
    <source>
        <dbReference type="Proteomes" id="UP000231409"/>
    </source>
</evidence>
<proteinExistence type="predicted"/>
<evidence type="ECO:0000313" key="6">
    <source>
        <dbReference type="EMBL" id="PHQ16919.1"/>
    </source>
</evidence>
<dbReference type="InterPro" id="IPR012318">
    <property type="entry name" value="HTH_CRP"/>
</dbReference>
<dbReference type="PROSITE" id="PS00042">
    <property type="entry name" value="HTH_CRP_1"/>
    <property type="match status" value="1"/>
</dbReference>
<keyword evidence="1" id="KW-0805">Transcription regulation</keyword>
<dbReference type="PROSITE" id="PS50042">
    <property type="entry name" value="CNMP_BINDING_3"/>
    <property type="match status" value="1"/>
</dbReference>